<organism evidence="1 2">
    <name type="scientific">Xenorhabdus ishibashii</name>
    <dbReference type="NCBI Taxonomy" id="1034471"/>
    <lineage>
        <taxon>Bacteria</taxon>
        <taxon>Pseudomonadati</taxon>
        <taxon>Pseudomonadota</taxon>
        <taxon>Gammaproteobacteria</taxon>
        <taxon>Enterobacterales</taxon>
        <taxon>Morganellaceae</taxon>
        <taxon>Xenorhabdus</taxon>
    </lineage>
</organism>
<comment type="caution">
    <text evidence="1">The sequence shown here is derived from an EMBL/GenBank/DDBJ whole genome shotgun (WGS) entry which is preliminary data.</text>
</comment>
<proteinExistence type="predicted"/>
<protein>
    <submittedName>
        <fullName evidence="1">Phosphatidylinositol kinase</fullName>
    </submittedName>
</protein>
<keyword evidence="1" id="KW-0418">Kinase</keyword>
<sequence>MLNTPLNVKRKFSDGSNTLAGQVDFSGVRPLINMLEKIYERNL</sequence>
<keyword evidence="2" id="KW-1185">Reference proteome</keyword>
<evidence type="ECO:0000313" key="1">
    <source>
        <dbReference type="EMBL" id="PHM63638.1"/>
    </source>
</evidence>
<accession>A0A2D0KJQ8</accession>
<dbReference type="Proteomes" id="UP000222168">
    <property type="component" value="Unassembled WGS sequence"/>
</dbReference>
<dbReference type="RefSeq" id="WP_279625633.1">
    <property type="nucleotide sequence ID" value="NZ_NJAK01000001.1"/>
</dbReference>
<dbReference type="GO" id="GO:0016301">
    <property type="term" value="F:kinase activity"/>
    <property type="evidence" value="ECO:0007669"/>
    <property type="project" value="UniProtKB-KW"/>
</dbReference>
<dbReference type="EMBL" id="NJAK01000001">
    <property type="protein sequence ID" value="PHM63638.1"/>
    <property type="molecule type" value="Genomic_DNA"/>
</dbReference>
<dbReference type="AlphaFoldDB" id="A0A2D0KJQ8"/>
<reference evidence="1 2" key="1">
    <citation type="journal article" date="2017" name="Nat. Microbiol.">
        <title>Natural product diversity associated with the nematode symbionts Photorhabdus and Xenorhabdus.</title>
        <authorList>
            <person name="Tobias N.J."/>
            <person name="Wolff H."/>
            <person name="Djahanschiri B."/>
            <person name="Grundmann F."/>
            <person name="Kronenwerth M."/>
            <person name="Shi Y.M."/>
            <person name="Simonyi S."/>
            <person name="Grun P."/>
            <person name="Shapiro-Ilan D."/>
            <person name="Pidot S.J."/>
            <person name="Stinear T.P."/>
            <person name="Ebersberger I."/>
            <person name="Bode H.B."/>
        </authorList>
    </citation>
    <scope>NUCLEOTIDE SEQUENCE [LARGE SCALE GENOMIC DNA]</scope>
    <source>
        <strain evidence="1 2">DSM 22670</strain>
    </source>
</reference>
<name>A0A2D0KJQ8_9GAMM</name>
<gene>
    <name evidence="1" type="ORF">Xish_02904</name>
</gene>
<evidence type="ECO:0000313" key="2">
    <source>
        <dbReference type="Proteomes" id="UP000222168"/>
    </source>
</evidence>
<keyword evidence="1" id="KW-0808">Transferase</keyword>